<proteinExistence type="predicted"/>
<gene>
    <name evidence="6" type="ORF">ERX40_03030</name>
</gene>
<dbReference type="Proteomes" id="UP000295280">
    <property type="component" value="Unassembled WGS sequence"/>
</dbReference>
<evidence type="ECO:0000313" key="7">
    <source>
        <dbReference type="Proteomes" id="UP000295280"/>
    </source>
</evidence>
<dbReference type="Pfam" id="PF08546">
    <property type="entry name" value="ApbA_C"/>
    <property type="match status" value="1"/>
</dbReference>
<dbReference type="PANTHER" id="PTHR21708">
    <property type="entry name" value="PROBABLE 2-DEHYDROPANTOATE 2-REDUCTASE"/>
    <property type="match status" value="1"/>
</dbReference>
<evidence type="ECO:0000259" key="5">
    <source>
        <dbReference type="Pfam" id="PF08546"/>
    </source>
</evidence>
<organism evidence="6 7">
    <name type="scientific">Macrococcus carouselicus</name>
    <dbReference type="NCBI Taxonomy" id="69969"/>
    <lineage>
        <taxon>Bacteria</taxon>
        <taxon>Bacillati</taxon>
        <taxon>Bacillota</taxon>
        <taxon>Bacilli</taxon>
        <taxon>Bacillales</taxon>
        <taxon>Staphylococcaceae</taxon>
        <taxon>Macrococcus</taxon>
    </lineage>
</organism>
<evidence type="ECO:0000313" key="6">
    <source>
        <dbReference type="EMBL" id="TDM04158.1"/>
    </source>
</evidence>
<dbReference type="Gene3D" id="3.40.50.720">
    <property type="entry name" value="NAD(P)-binding Rossmann-like Domain"/>
    <property type="match status" value="1"/>
</dbReference>
<evidence type="ECO:0000256" key="2">
    <source>
        <dbReference type="ARBA" id="ARBA00018193"/>
    </source>
</evidence>
<dbReference type="InterPro" id="IPR013328">
    <property type="entry name" value="6PGD_dom2"/>
</dbReference>
<dbReference type="EC" id="1.1.1.44" evidence="1"/>
<feature type="domain" description="Ketopantoate reductase N-terminal" evidence="4">
    <location>
        <begin position="32"/>
        <end position="162"/>
    </location>
</feature>
<dbReference type="SUPFAM" id="SSF51735">
    <property type="entry name" value="NAD(P)-binding Rossmann-fold domains"/>
    <property type="match status" value="1"/>
</dbReference>
<evidence type="ECO:0000259" key="4">
    <source>
        <dbReference type="Pfam" id="PF02558"/>
    </source>
</evidence>
<keyword evidence="7" id="KW-1185">Reference proteome</keyword>
<dbReference type="InterPro" id="IPR036291">
    <property type="entry name" value="NAD(P)-bd_dom_sf"/>
</dbReference>
<reference evidence="6 7" key="1">
    <citation type="submission" date="2019-01" db="EMBL/GenBank/DDBJ databases">
        <title>Draft genome sequences of the type strains of six Macrococcus species.</title>
        <authorList>
            <person name="Mazhar S."/>
            <person name="Altermann E."/>
            <person name="Hill C."/>
            <person name="Mcauliffe O."/>
        </authorList>
    </citation>
    <scope>NUCLEOTIDE SEQUENCE [LARGE SCALE GENOMIC DNA]</scope>
    <source>
        <strain evidence="6 7">ATCC 51828</strain>
    </source>
</reference>
<comment type="catalytic activity">
    <reaction evidence="3">
        <text>6-phospho-D-gluconate + NADP(+) = D-ribulose 5-phosphate + CO2 + NADPH</text>
        <dbReference type="Rhea" id="RHEA:10116"/>
        <dbReference type="ChEBI" id="CHEBI:16526"/>
        <dbReference type="ChEBI" id="CHEBI:57783"/>
        <dbReference type="ChEBI" id="CHEBI:58121"/>
        <dbReference type="ChEBI" id="CHEBI:58349"/>
        <dbReference type="ChEBI" id="CHEBI:58759"/>
        <dbReference type="EC" id="1.1.1.44"/>
    </reaction>
</comment>
<comment type="caution">
    <text evidence="6">The sequence shown here is derived from an EMBL/GenBank/DDBJ whole genome shotgun (WGS) entry which is preliminary data.</text>
</comment>
<dbReference type="GO" id="GO:0004616">
    <property type="term" value="F:phosphogluconate dehydrogenase (decarboxylating) activity"/>
    <property type="evidence" value="ECO:0007669"/>
    <property type="project" value="UniProtKB-EC"/>
</dbReference>
<dbReference type="SUPFAM" id="SSF48179">
    <property type="entry name" value="6-phosphogluconate dehydrogenase C-terminal domain-like"/>
    <property type="match status" value="1"/>
</dbReference>
<dbReference type="PANTHER" id="PTHR21708:SF26">
    <property type="entry name" value="2-DEHYDROPANTOATE 2-REDUCTASE"/>
    <property type="match status" value="1"/>
</dbReference>
<dbReference type="AlphaFoldDB" id="A0A9Q8CK01"/>
<dbReference type="InterPro" id="IPR013332">
    <property type="entry name" value="KPR_N"/>
</dbReference>
<dbReference type="InterPro" id="IPR013752">
    <property type="entry name" value="KPA_reductase"/>
</dbReference>
<dbReference type="GO" id="GO:0005737">
    <property type="term" value="C:cytoplasm"/>
    <property type="evidence" value="ECO:0007669"/>
    <property type="project" value="TreeGrafter"/>
</dbReference>
<accession>A0A9Q8CK01</accession>
<dbReference type="EMBL" id="SCWD01000001">
    <property type="protein sequence ID" value="TDM04158.1"/>
    <property type="molecule type" value="Genomic_DNA"/>
</dbReference>
<dbReference type="Gene3D" id="1.10.1040.10">
    <property type="entry name" value="N-(1-d-carboxylethyl)-l-norvaline Dehydrogenase, domain 2"/>
    <property type="match status" value="1"/>
</dbReference>
<name>A0A9Q8CK01_9STAP</name>
<dbReference type="Pfam" id="PF02558">
    <property type="entry name" value="ApbA"/>
    <property type="match status" value="1"/>
</dbReference>
<dbReference type="NCBIfam" id="NF009542">
    <property type="entry name" value="PRK12921.1-4"/>
    <property type="match status" value="1"/>
</dbReference>
<protein>
    <recommendedName>
        <fullName evidence="2">6-phosphogluconate dehydrogenase, decarboxylating</fullName>
        <ecNumber evidence="1">1.1.1.44</ecNumber>
    </recommendedName>
</protein>
<dbReference type="InterPro" id="IPR051402">
    <property type="entry name" value="KPR-Related"/>
</dbReference>
<dbReference type="InterPro" id="IPR008927">
    <property type="entry name" value="6-PGluconate_DH-like_C_sf"/>
</dbReference>
<evidence type="ECO:0000256" key="1">
    <source>
        <dbReference type="ARBA" id="ARBA00013011"/>
    </source>
</evidence>
<feature type="domain" description="Ketopantoate reductase C-terminal" evidence="5">
    <location>
        <begin position="188"/>
        <end position="307"/>
    </location>
</feature>
<dbReference type="OrthoDB" id="9793586at2"/>
<sequence>MDSTSFLQAEFIIIKYERTDHYKKENFMTNFAVIGPGAVGSVITNELRNAGLDVKLFGRKEQQITLLSAQQVKLNVSSLVVNQQQFDFIFVAIKATKIAEIKDALIKMCHDGTIIIVCQNGMGQLPEFTMAPAFQAAVYISGQNKEGHITHFRDRKLILPNHEQMLRLKTLLHDTQLEVIITDDQKTLLWYKMLVNLGINTVTALAKNTAVIMEMPAVEKMVRELLAEGIMIANSEGESFQESDIDEILAIYAGYPPDMGTSMYYDTMNNRLLEYEFIQGEFLRLAQQHKLNTPVLDICCTLLAAYQYNKK</sequence>
<evidence type="ECO:0000256" key="3">
    <source>
        <dbReference type="ARBA" id="ARBA00048640"/>
    </source>
</evidence>